<dbReference type="InterPro" id="IPR027094">
    <property type="entry name" value="Mitofusin_fam"/>
</dbReference>
<keyword evidence="3" id="KW-0378">Hydrolase</keyword>
<dbReference type="RefSeq" id="WP_217139336.1">
    <property type="nucleotide sequence ID" value="NZ_JAFMOU010000072.1"/>
</dbReference>
<evidence type="ECO:0000256" key="6">
    <source>
        <dbReference type="SAM" id="Coils"/>
    </source>
</evidence>
<evidence type="ECO:0000256" key="3">
    <source>
        <dbReference type="ARBA" id="ARBA00022801"/>
    </source>
</evidence>
<sequence length="324" mass="36794">MAENKPGKKKSARKLFTRPEHCNVIIAATMSAGKTSLINALLGNEILFSANEAATATLTRITHNRSLRQRIEGVSYNQQGECHERSNNVQSATLRQWNSHQAVKYIELDCRIDSLRKTVKPLVIYDTPGPNNSQDASHKHLLDAALTLPGKKLLVYVLNATQLATLDDKQLLLDIKNSPALASGNQIIFILNKVDQLDDERGETIELFLEKAREYLEQTGYRQPVIIPAMMQTSLIAKKVLNRKSITRNQKHRLQAELERFRENKFSLNEASHISVAIKRKVRAELKRTLPENKQSDMFDKTELIQFIAYSGIRTLEIFLSQHN</sequence>
<name>A0ABS6L7F1_9GAMM</name>
<evidence type="ECO:0000256" key="1">
    <source>
        <dbReference type="ARBA" id="ARBA00004370"/>
    </source>
</evidence>
<keyword evidence="9" id="KW-1185">Reference proteome</keyword>
<evidence type="ECO:0000313" key="8">
    <source>
        <dbReference type="EMBL" id="MBU9837766.1"/>
    </source>
</evidence>
<reference evidence="8 9" key="1">
    <citation type="submission" date="2021-03" db="EMBL/GenBank/DDBJ databases">
        <title>Five novel Rahnella species.</title>
        <authorList>
            <person name="Brady C."/>
            <person name="Asselin J."/>
            <person name="Beer S."/>
            <person name="Bruberg M.B."/>
            <person name="Crampton B."/>
            <person name="Venter S."/>
            <person name="Arnold D."/>
            <person name="Denman S."/>
        </authorList>
    </citation>
    <scope>NUCLEOTIDE SEQUENCE [LARGE SCALE GENOMIC DNA]</scope>
    <source>
        <strain evidence="8 9">L72c</strain>
    </source>
</reference>
<evidence type="ECO:0000256" key="2">
    <source>
        <dbReference type="ARBA" id="ARBA00022741"/>
    </source>
</evidence>
<keyword evidence="5" id="KW-0472">Membrane</keyword>
<keyword evidence="6" id="KW-0175">Coiled coil</keyword>
<evidence type="ECO:0000256" key="5">
    <source>
        <dbReference type="ARBA" id="ARBA00023136"/>
    </source>
</evidence>
<comment type="subcellular location">
    <subcellularLocation>
        <location evidence="1">Membrane</location>
    </subcellularLocation>
</comment>
<evidence type="ECO:0000313" key="9">
    <source>
        <dbReference type="Proteomes" id="UP000699865"/>
    </source>
</evidence>
<organism evidence="8 9">
    <name type="scientific">Rahnella perminowiae</name>
    <dbReference type="NCBI Taxonomy" id="2816244"/>
    <lineage>
        <taxon>Bacteria</taxon>
        <taxon>Pseudomonadati</taxon>
        <taxon>Pseudomonadota</taxon>
        <taxon>Gammaproteobacteria</taxon>
        <taxon>Enterobacterales</taxon>
        <taxon>Yersiniaceae</taxon>
        <taxon>Rahnella</taxon>
    </lineage>
</organism>
<gene>
    <name evidence="8" type="ORF">J1786_23545</name>
</gene>
<dbReference type="InterPro" id="IPR045063">
    <property type="entry name" value="Dynamin_N"/>
</dbReference>
<dbReference type="PANTHER" id="PTHR10465:SF0">
    <property type="entry name" value="SARCALUMENIN"/>
    <property type="match status" value="1"/>
</dbReference>
<keyword evidence="4" id="KW-0342">GTP-binding</keyword>
<evidence type="ECO:0000259" key="7">
    <source>
        <dbReference type="Pfam" id="PF00350"/>
    </source>
</evidence>
<comment type="caution">
    <text evidence="8">The sequence shown here is derived from an EMBL/GenBank/DDBJ whole genome shotgun (WGS) entry which is preliminary data.</text>
</comment>
<protein>
    <submittedName>
        <fullName evidence="8">Dynamin family protein</fullName>
    </submittedName>
</protein>
<dbReference type="Pfam" id="PF00350">
    <property type="entry name" value="Dynamin_N"/>
    <property type="match status" value="1"/>
</dbReference>
<evidence type="ECO:0000256" key="4">
    <source>
        <dbReference type="ARBA" id="ARBA00023134"/>
    </source>
</evidence>
<feature type="coiled-coil region" evidence="6">
    <location>
        <begin position="244"/>
        <end position="271"/>
    </location>
</feature>
<proteinExistence type="predicted"/>
<dbReference type="EMBL" id="JAFMOU010000072">
    <property type="protein sequence ID" value="MBU9837766.1"/>
    <property type="molecule type" value="Genomic_DNA"/>
</dbReference>
<dbReference type="PANTHER" id="PTHR10465">
    <property type="entry name" value="TRANSMEMBRANE GTPASE FZO1"/>
    <property type="match status" value="1"/>
</dbReference>
<feature type="domain" description="Dynamin N-terminal" evidence="7">
    <location>
        <begin position="29"/>
        <end position="193"/>
    </location>
</feature>
<accession>A0ABS6L7F1</accession>
<dbReference type="Proteomes" id="UP000699865">
    <property type="component" value="Unassembled WGS sequence"/>
</dbReference>
<keyword evidence="2" id="KW-0547">Nucleotide-binding</keyword>